<dbReference type="EMBL" id="JADEXP010000083">
    <property type="protein sequence ID" value="MBE9067238.1"/>
    <property type="molecule type" value="Genomic_DNA"/>
</dbReference>
<protein>
    <submittedName>
        <fullName evidence="1">Uncharacterized protein</fullName>
    </submittedName>
</protein>
<accession>A0A928X5G6</accession>
<evidence type="ECO:0000313" key="1">
    <source>
        <dbReference type="EMBL" id="MBE9067238.1"/>
    </source>
</evidence>
<dbReference type="Proteomes" id="UP000615026">
    <property type="component" value="Unassembled WGS sequence"/>
</dbReference>
<gene>
    <name evidence="1" type="ORF">IQ260_11275</name>
</gene>
<dbReference type="AlphaFoldDB" id="A0A928X5G6"/>
<evidence type="ECO:0000313" key="2">
    <source>
        <dbReference type="Proteomes" id="UP000615026"/>
    </source>
</evidence>
<dbReference type="RefSeq" id="WP_193993205.1">
    <property type="nucleotide sequence ID" value="NZ_JADEXP010000083.1"/>
</dbReference>
<proteinExistence type="predicted"/>
<organism evidence="1 2">
    <name type="scientific">Leptolyngbya cf. ectocarpi LEGE 11479</name>
    <dbReference type="NCBI Taxonomy" id="1828722"/>
    <lineage>
        <taxon>Bacteria</taxon>
        <taxon>Bacillati</taxon>
        <taxon>Cyanobacteriota</taxon>
        <taxon>Cyanophyceae</taxon>
        <taxon>Leptolyngbyales</taxon>
        <taxon>Leptolyngbyaceae</taxon>
        <taxon>Leptolyngbya group</taxon>
        <taxon>Leptolyngbya</taxon>
    </lineage>
</organism>
<name>A0A928X5G6_LEPEC</name>
<comment type="caution">
    <text evidence="1">The sequence shown here is derived from an EMBL/GenBank/DDBJ whole genome shotgun (WGS) entry which is preliminary data.</text>
</comment>
<keyword evidence="2" id="KW-1185">Reference proteome</keyword>
<sequence length="118" mass="13756">MPQQIINLTRLMAIRGIDQVLSTYPQNPYQLAFQDPNSRGKLLLYVLRRLHNSYVAIDAYQQPLLHNKNFQLSLGQQQQIEDLIHEGVRYMLPVNAIQQVYHPPDPYRLNNDPAQYIG</sequence>
<reference evidence="1" key="1">
    <citation type="submission" date="2020-10" db="EMBL/GenBank/DDBJ databases">
        <authorList>
            <person name="Castelo-Branco R."/>
            <person name="Eusebio N."/>
            <person name="Adriana R."/>
            <person name="Vieira A."/>
            <person name="Brugerolle De Fraissinette N."/>
            <person name="Rezende De Castro R."/>
            <person name="Schneider M.P."/>
            <person name="Vasconcelos V."/>
            <person name="Leao P.N."/>
        </authorList>
    </citation>
    <scope>NUCLEOTIDE SEQUENCE</scope>
    <source>
        <strain evidence="1">LEGE 11479</strain>
    </source>
</reference>